<dbReference type="Proteomes" id="UP000305267">
    <property type="component" value="Unassembled WGS sequence"/>
</dbReference>
<dbReference type="RefSeq" id="WP_139035582.1">
    <property type="nucleotide sequence ID" value="NZ_VDDA01000003.1"/>
</dbReference>
<proteinExistence type="predicted"/>
<evidence type="ECO:0000313" key="2">
    <source>
        <dbReference type="Proteomes" id="UP000305267"/>
    </source>
</evidence>
<name>A0A5C4LKY6_9HYPH</name>
<dbReference type="OrthoDB" id="9769367at2"/>
<dbReference type="AlphaFoldDB" id="A0A5C4LKY6"/>
<accession>A0A5C4LKY6</accession>
<comment type="caution">
    <text evidence="1">The sequence shown here is derived from an EMBL/GenBank/DDBJ whole genome shotgun (WGS) entry which is preliminary data.</text>
</comment>
<evidence type="ECO:0000313" key="1">
    <source>
        <dbReference type="EMBL" id="TNC14500.1"/>
    </source>
</evidence>
<keyword evidence="2" id="KW-1185">Reference proteome</keyword>
<organism evidence="1 2">
    <name type="scientific">Methylobacterium terricola</name>
    <dbReference type="NCBI Taxonomy" id="2583531"/>
    <lineage>
        <taxon>Bacteria</taxon>
        <taxon>Pseudomonadati</taxon>
        <taxon>Pseudomonadota</taxon>
        <taxon>Alphaproteobacteria</taxon>
        <taxon>Hyphomicrobiales</taxon>
        <taxon>Methylobacteriaceae</taxon>
        <taxon>Methylobacterium</taxon>
    </lineage>
</organism>
<dbReference type="EMBL" id="VDDA01000003">
    <property type="protein sequence ID" value="TNC14500.1"/>
    <property type="molecule type" value="Genomic_DNA"/>
</dbReference>
<protein>
    <submittedName>
        <fullName evidence="1">Uncharacterized protein</fullName>
    </submittedName>
</protein>
<sequence length="59" mass="6646">MAIVELFLWGKLPRKRFARQEDAPCAEILSTKAGWRLTTASRGSEVAKAVYKQDSRHAV</sequence>
<reference evidence="1 2" key="1">
    <citation type="submission" date="2019-06" db="EMBL/GenBank/DDBJ databases">
        <title>Genome of Methylobacterium sp. 17Sr1-39.</title>
        <authorList>
            <person name="Seo T."/>
        </authorList>
    </citation>
    <scope>NUCLEOTIDE SEQUENCE [LARGE SCALE GENOMIC DNA]</scope>
    <source>
        <strain evidence="1 2">17Sr1-39</strain>
    </source>
</reference>
<gene>
    <name evidence="1" type="ORF">FF100_10165</name>
</gene>